<keyword evidence="1 5" id="KW-0547">Nucleotide-binding</keyword>
<dbReference type="InterPro" id="IPR027417">
    <property type="entry name" value="P-loop_NTPase"/>
</dbReference>
<comment type="catalytic activity">
    <reaction evidence="5">
        <text>ATP + H2O = ADP + phosphate + H(+)</text>
        <dbReference type="Rhea" id="RHEA:13065"/>
        <dbReference type="ChEBI" id="CHEBI:15377"/>
        <dbReference type="ChEBI" id="CHEBI:15378"/>
        <dbReference type="ChEBI" id="CHEBI:30616"/>
        <dbReference type="ChEBI" id="CHEBI:43474"/>
        <dbReference type="ChEBI" id="CHEBI:456216"/>
        <dbReference type="EC" id="3.6.4.13"/>
    </reaction>
</comment>
<dbReference type="Gene3D" id="3.40.50.300">
    <property type="entry name" value="P-loop containing nucleotide triphosphate hydrolases"/>
    <property type="match status" value="2"/>
</dbReference>
<dbReference type="RefSeq" id="XP_028531609.1">
    <property type="nucleotide sequence ID" value="XM_028680076.1"/>
</dbReference>
<accession>A0A1J1H0W1</accession>
<evidence type="ECO:0000256" key="5">
    <source>
        <dbReference type="RuleBase" id="RU365068"/>
    </source>
</evidence>
<dbReference type="GO" id="GO:0003723">
    <property type="term" value="F:RNA binding"/>
    <property type="evidence" value="ECO:0007669"/>
    <property type="project" value="UniProtKB-UniRule"/>
</dbReference>
<dbReference type="InterPro" id="IPR011545">
    <property type="entry name" value="DEAD/DEAH_box_helicase_dom"/>
</dbReference>
<evidence type="ECO:0000313" key="7">
    <source>
        <dbReference type="EMBL" id="CRG98599.1"/>
    </source>
</evidence>
<reference evidence="7 8" key="1">
    <citation type="submission" date="2015-04" db="EMBL/GenBank/DDBJ databases">
        <authorList>
            <consortium name="Pathogen Informatics"/>
        </authorList>
    </citation>
    <scope>NUCLEOTIDE SEQUENCE [LARGE SCALE GENOMIC DNA]</scope>
    <source>
        <strain evidence="7 8">SGS1</strain>
    </source>
</reference>
<evidence type="ECO:0000256" key="4">
    <source>
        <dbReference type="ARBA" id="ARBA00022884"/>
    </source>
</evidence>
<dbReference type="Pfam" id="PF00270">
    <property type="entry name" value="DEAD"/>
    <property type="match status" value="1"/>
</dbReference>
<protein>
    <recommendedName>
        <fullName evidence="5">ATP-dependent RNA helicase</fullName>
        <ecNumber evidence="5">3.6.4.13</ecNumber>
    </recommendedName>
</protein>
<gene>
    <name evidence="7" type="ORF">PRELSG_0308600</name>
</gene>
<evidence type="ECO:0000256" key="1">
    <source>
        <dbReference type="ARBA" id="ARBA00022741"/>
    </source>
</evidence>
<dbReference type="OrthoDB" id="360481at2759"/>
<dbReference type="Pfam" id="PF00271">
    <property type="entry name" value="Helicase_C"/>
    <property type="match status" value="1"/>
</dbReference>
<dbReference type="GeneID" id="39734694"/>
<dbReference type="KEGG" id="prel:PRELSG_0308600"/>
<evidence type="ECO:0000259" key="6">
    <source>
        <dbReference type="PROSITE" id="PS51192"/>
    </source>
</evidence>
<dbReference type="EMBL" id="LN835298">
    <property type="protein sequence ID" value="CRG98599.1"/>
    <property type="molecule type" value="Genomic_DNA"/>
</dbReference>
<evidence type="ECO:0000313" key="8">
    <source>
        <dbReference type="Proteomes" id="UP000220158"/>
    </source>
</evidence>
<dbReference type="Proteomes" id="UP000220158">
    <property type="component" value="Chromosome 3"/>
</dbReference>
<dbReference type="SUPFAM" id="SSF52540">
    <property type="entry name" value="P-loop containing nucleoside triphosphate hydrolases"/>
    <property type="match status" value="2"/>
</dbReference>
<keyword evidence="4 5" id="KW-0694">RNA-binding</keyword>
<keyword evidence="2 5" id="KW-0378">Hydrolase</keyword>
<proteinExistence type="inferred from homology"/>
<keyword evidence="5 7" id="KW-0347">Helicase</keyword>
<name>A0A1J1H0W1_PLARL</name>
<dbReference type="InterPro" id="IPR001650">
    <property type="entry name" value="Helicase_C-like"/>
</dbReference>
<feature type="domain" description="Helicase ATP-binding" evidence="6">
    <location>
        <begin position="282"/>
        <end position="471"/>
    </location>
</feature>
<dbReference type="GO" id="GO:0003724">
    <property type="term" value="F:RNA helicase activity"/>
    <property type="evidence" value="ECO:0007669"/>
    <property type="project" value="UniProtKB-EC"/>
</dbReference>
<dbReference type="PROSITE" id="PS51192">
    <property type="entry name" value="HELICASE_ATP_BIND_1"/>
    <property type="match status" value="1"/>
</dbReference>
<dbReference type="GO" id="GO:0005524">
    <property type="term" value="F:ATP binding"/>
    <property type="evidence" value="ECO:0007669"/>
    <property type="project" value="UniProtKB-UniRule"/>
</dbReference>
<organism evidence="7 8">
    <name type="scientific">Plasmodium relictum</name>
    <dbReference type="NCBI Taxonomy" id="85471"/>
    <lineage>
        <taxon>Eukaryota</taxon>
        <taxon>Sar</taxon>
        <taxon>Alveolata</taxon>
        <taxon>Apicomplexa</taxon>
        <taxon>Aconoidasida</taxon>
        <taxon>Haemosporida</taxon>
        <taxon>Plasmodiidae</taxon>
        <taxon>Plasmodium</taxon>
        <taxon>Plasmodium (Haemamoeba)</taxon>
    </lineage>
</organism>
<dbReference type="GO" id="GO:0016887">
    <property type="term" value="F:ATP hydrolysis activity"/>
    <property type="evidence" value="ECO:0007669"/>
    <property type="project" value="RHEA"/>
</dbReference>
<evidence type="ECO:0000256" key="3">
    <source>
        <dbReference type="ARBA" id="ARBA00022840"/>
    </source>
</evidence>
<dbReference type="PANTHER" id="PTHR24031">
    <property type="entry name" value="RNA HELICASE"/>
    <property type="match status" value="1"/>
</dbReference>
<comment type="function">
    <text evidence="5">RNA helicase.</text>
</comment>
<evidence type="ECO:0000256" key="2">
    <source>
        <dbReference type="ARBA" id="ARBA00022801"/>
    </source>
</evidence>
<dbReference type="EC" id="3.6.4.13" evidence="5"/>
<dbReference type="SMART" id="SM00487">
    <property type="entry name" value="DEXDc"/>
    <property type="match status" value="1"/>
</dbReference>
<sequence>MVLINNVKNFVMYYKIFNNVERYVKLLSKRNVYANNINYFDKQKIYCNTDTDKIVSSCIEKENKIKEEELKDEIENNYLIEFIEKEKKIIYDNFNDLNELCLKKFKKLKCDLNILTSSNREYVPYYFYDFFLSHYNSSGNHLSKKDILIKLNNLILENEKLCYNKGINDKNLYFIESNLSIINTNEEYIKEIDNKKLENNNDNNNLIDNNEVDKNYFLNSHNVNERILEVRDDLLNKKTFTYYESLLRYKDISKINIDSYIKLSIQKNFHIKYLTTVQYCLFPFFLKNYDLLINSVKGTGKTLGYCIPLLHKIIIQINNLKKNCNIKEDFVLALIVCPNIILIEQTYKVIKQLLIYHPYKLKCHYIHGRKNINMKQEVDELKKKKPQIIVTTPVSFINHIKFSKGFSKMFFLCDTIIIDEAYFLLNSNYLKNILIIKNILPKGHQTILLSSIVNNFLKHLAYRFLRLNYVYLNFVNNSIYDRNKFYSASHMNIMNSNSEDKLSCEEYFKKHQPDSSFELYNKLNYNLLSIYKDNILNCTDLNKLWLCKNAKTFYENINLYDSYIVNNEVNNIIEKTNYNSSTYINEMSSQNNKNNLSKIVQHNKKNSNETVNENNKSNNSKYVHNISSLCNSNTSKENIEKSLGRIKINNNKKVENIEENFFEEYAYEGSQNEENIGSKLKLNNSDYNNYTVSNNDNYEKNKGINLPTHIFLKQEYLIYEPDKLALILFNIIHKEFLSNENIKIVIFMPTVKMLQFFYVIFKHYIFKGYIFLLYLKLNKWKKNEKIYDNSYYYDRENVNFSVSSNPFIFVNNNFHNSSNNSEKNKNDFNNINMNKCSKEDLVNKENLVNGLNDKKITNSSNLDEENNITLKVLNNQKNNKLKEEDYFENKEYINEYEKLKDIAILCLHSKLSLDKKTYTLNSFNNPQKKKQILFSSSLLYQGIELDKVDLVIQVGISVTIDEYILRTQVATTKNTQGRSLLLLNELEGHYLFTLYKNNILISNVSKKYLNYIHKDNPFLNTLLKYKKPNNIILNNGQEKNENILDLSEKEGDNYNYKKNKKKEENCDYFYKFNIKHMEWYKHNHLLCSCELMYRSLLGFYCEKNKYLKYEKWQVPSLIKNILHSFGYFDNFYITKCMATRLQILDAPDVYININARSKSVLISALPSYKSFKSKMNELKYKKFSKNSSNEEKNIPNSYNSYKFPFDNIQITKNDTKKKEDMEKEKYEKSFIEKYPLYFPIHKYLS</sequence>
<keyword evidence="3 5" id="KW-0067">ATP-binding</keyword>
<keyword evidence="8" id="KW-1185">Reference proteome</keyword>
<comment type="domain">
    <text evidence="5">The Q motif is unique to and characteristic of the DEAD box family of RNA helicases and controls ATP binding and hydrolysis.</text>
</comment>
<dbReference type="AlphaFoldDB" id="A0A1J1H0W1"/>
<dbReference type="VEuPathDB" id="PlasmoDB:PRELSG_0308600"/>
<comment type="similarity">
    <text evidence="5">Belongs to the DEAD box helicase family.</text>
</comment>
<dbReference type="InterPro" id="IPR014001">
    <property type="entry name" value="Helicase_ATP-bd"/>
</dbReference>